<protein>
    <recommendedName>
        <fullName evidence="9">TRAP transporter small permease protein</fullName>
    </recommendedName>
</protein>
<dbReference type="PANTHER" id="PTHR35011:SF2">
    <property type="entry name" value="2,3-DIKETO-L-GULONATE TRAP TRANSPORTER SMALL PERMEASE PROTEIN YIAM"/>
    <property type="match status" value="1"/>
</dbReference>
<proteinExistence type="inferred from homology"/>
<feature type="domain" description="Tripartite ATP-independent periplasmic transporters DctQ component" evidence="10">
    <location>
        <begin position="26"/>
        <end position="156"/>
    </location>
</feature>
<comment type="similarity">
    <text evidence="8 9">Belongs to the TRAP transporter small permease family.</text>
</comment>
<evidence type="ECO:0000256" key="7">
    <source>
        <dbReference type="ARBA" id="ARBA00023136"/>
    </source>
</evidence>
<evidence type="ECO:0000256" key="6">
    <source>
        <dbReference type="ARBA" id="ARBA00022989"/>
    </source>
</evidence>
<keyword evidence="3" id="KW-1003">Cell membrane</keyword>
<comment type="subunit">
    <text evidence="9">The complex comprises the extracytoplasmic solute receptor protein and the two transmembrane proteins.</text>
</comment>
<evidence type="ECO:0000259" key="10">
    <source>
        <dbReference type="Pfam" id="PF04290"/>
    </source>
</evidence>
<feature type="transmembrane region" description="Helical" evidence="9">
    <location>
        <begin position="89"/>
        <end position="110"/>
    </location>
</feature>
<organism evidence="11 12">
    <name type="scientific">Pseudohoeflea coraliihabitans</name>
    <dbReference type="NCBI Taxonomy" id="2860393"/>
    <lineage>
        <taxon>Bacteria</taxon>
        <taxon>Pseudomonadati</taxon>
        <taxon>Pseudomonadota</taxon>
        <taxon>Alphaproteobacteria</taxon>
        <taxon>Hyphomicrobiales</taxon>
        <taxon>Rhizobiaceae</taxon>
        <taxon>Pseudohoeflea</taxon>
    </lineage>
</organism>
<dbReference type="EMBL" id="JAHWQX010000001">
    <property type="protein sequence ID" value="MBW3095837.1"/>
    <property type="molecule type" value="Genomic_DNA"/>
</dbReference>
<dbReference type="InterPro" id="IPR055348">
    <property type="entry name" value="DctQ"/>
</dbReference>
<evidence type="ECO:0000256" key="3">
    <source>
        <dbReference type="ARBA" id="ARBA00022475"/>
    </source>
</evidence>
<accession>A0ABS6WIS6</accession>
<keyword evidence="2 9" id="KW-0813">Transport</keyword>
<dbReference type="Pfam" id="PF04290">
    <property type="entry name" value="DctQ"/>
    <property type="match status" value="1"/>
</dbReference>
<gene>
    <name evidence="11" type="ORF">KY465_00935</name>
</gene>
<evidence type="ECO:0000256" key="1">
    <source>
        <dbReference type="ARBA" id="ARBA00004429"/>
    </source>
</evidence>
<dbReference type="PROSITE" id="PS51257">
    <property type="entry name" value="PROKAR_LIPOPROTEIN"/>
    <property type="match status" value="1"/>
</dbReference>
<keyword evidence="5 9" id="KW-0812">Transmembrane</keyword>
<evidence type="ECO:0000313" key="11">
    <source>
        <dbReference type="EMBL" id="MBW3095837.1"/>
    </source>
</evidence>
<feature type="transmembrane region" description="Helical" evidence="9">
    <location>
        <begin position="49"/>
        <end position="68"/>
    </location>
</feature>
<keyword evidence="6 9" id="KW-1133">Transmembrane helix</keyword>
<feature type="transmembrane region" description="Helical" evidence="9">
    <location>
        <begin position="7"/>
        <end position="29"/>
    </location>
</feature>
<evidence type="ECO:0000313" key="12">
    <source>
        <dbReference type="Proteomes" id="UP001430804"/>
    </source>
</evidence>
<reference evidence="11" key="1">
    <citation type="submission" date="2021-07" db="EMBL/GenBank/DDBJ databases">
        <title>Pseudohoeflea marina sp. nov. a polyhydroxyalcanoate-producing bacterium.</title>
        <authorList>
            <person name="Zheng W."/>
            <person name="Yu S."/>
            <person name="Huang Y."/>
        </authorList>
    </citation>
    <scope>NUCLEOTIDE SEQUENCE</scope>
    <source>
        <strain evidence="11">DP4N28-3</strain>
    </source>
</reference>
<dbReference type="Proteomes" id="UP001430804">
    <property type="component" value="Unassembled WGS sequence"/>
</dbReference>
<evidence type="ECO:0000256" key="9">
    <source>
        <dbReference type="RuleBase" id="RU369079"/>
    </source>
</evidence>
<evidence type="ECO:0000256" key="5">
    <source>
        <dbReference type="ARBA" id="ARBA00022692"/>
    </source>
</evidence>
<feature type="transmembrane region" description="Helical" evidence="9">
    <location>
        <begin position="130"/>
        <end position="150"/>
    </location>
</feature>
<comment type="function">
    <text evidence="9">Part of the tripartite ATP-independent periplasmic (TRAP) transport system.</text>
</comment>
<keyword evidence="7 9" id="KW-0472">Membrane</keyword>
<dbReference type="InterPro" id="IPR007387">
    <property type="entry name" value="TRAP_DctQ"/>
</dbReference>
<keyword evidence="4 9" id="KW-0997">Cell inner membrane</keyword>
<evidence type="ECO:0000256" key="8">
    <source>
        <dbReference type="ARBA" id="ARBA00038436"/>
    </source>
</evidence>
<evidence type="ECO:0000256" key="2">
    <source>
        <dbReference type="ARBA" id="ARBA00022448"/>
    </source>
</evidence>
<sequence length="169" mass="18231">MSKANRIFDFILNVMAVLACTILVGLMLATVYKVGLRELTGQGIIGVDQLSGTAMVYMTFFGAAWVLRNNGHVTIDLLVSSTGGRSGRNLVILNSLIGALVCFLGTYFGITATWSSWQRGIVVAAELEILRAYVIAPIPLGFFLLGVEFLRRAARARAGAIDTSIRMEA</sequence>
<dbReference type="RefSeq" id="WP_219157500.1">
    <property type="nucleotide sequence ID" value="NZ_JAHWQX010000001.1"/>
</dbReference>
<comment type="caution">
    <text evidence="11">The sequence shown here is derived from an EMBL/GenBank/DDBJ whole genome shotgun (WGS) entry which is preliminary data.</text>
</comment>
<evidence type="ECO:0000256" key="4">
    <source>
        <dbReference type="ARBA" id="ARBA00022519"/>
    </source>
</evidence>
<comment type="subcellular location">
    <subcellularLocation>
        <location evidence="1 9">Cell inner membrane</location>
        <topology evidence="1 9">Multi-pass membrane protein</topology>
    </subcellularLocation>
</comment>
<keyword evidence="12" id="KW-1185">Reference proteome</keyword>
<name>A0ABS6WIS6_9HYPH</name>
<dbReference type="PANTHER" id="PTHR35011">
    <property type="entry name" value="2,3-DIKETO-L-GULONATE TRAP TRANSPORTER SMALL PERMEASE PROTEIN YIAM"/>
    <property type="match status" value="1"/>
</dbReference>